<dbReference type="PANTHER" id="PTHR31274">
    <property type="entry name" value="PROTEIN ECM3"/>
    <property type="match status" value="1"/>
</dbReference>
<feature type="transmembrane region" description="Helical" evidence="6">
    <location>
        <begin position="41"/>
        <end position="64"/>
    </location>
</feature>
<comment type="subcellular location">
    <subcellularLocation>
        <location evidence="1">Membrane</location>
        <topology evidence="1">Multi-pass membrane protein</topology>
    </subcellularLocation>
</comment>
<proteinExistence type="predicted"/>
<feature type="transmembrane region" description="Helical" evidence="6">
    <location>
        <begin position="70"/>
        <end position="92"/>
    </location>
</feature>
<feature type="transmembrane region" description="Helical" evidence="6">
    <location>
        <begin position="536"/>
        <end position="559"/>
    </location>
</feature>
<evidence type="ECO:0000256" key="5">
    <source>
        <dbReference type="SAM" id="MobiDB-lite"/>
    </source>
</evidence>
<evidence type="ECO:0008006" key="9">
    <source>
        <dbReference type="Google" id="ProtNLM"/>
    </source>
</evidence>
<keyword evidence="3 6" id="KW-1133">Transmembrane helix</keyword>
<name>A0A8K0NQE9_9TREE</name>
<dbReference type="AlphaFoldDB" id="A0A8K0NQE9"/>
<reference evidence="7" key="1">
    <citation type="submission" date="2020-04" db="EMBL/GenBank/DDBJ databases">
        <title>Analysis of mating type loci in Filobasidium floriforme.</title>
        <authorList>
            <person name="Nowrousian M."/>
        </authorList>
    </citation>
    <scope>NUCLEOTIDE SEQUENCE</scope>
    <source>
        <strain evidence="7">CBS 6242</strain>
    </source>
</reference>
<gene>
    <name evidence="7" type="ORF">FFLO_03894</name>
</gene>
<dbReference type="InterPro" id="IPR040254">
    <property type="entry name" value="Ecm3-like"/>
</dbReference>
<evidence type="ECO:0000313" key="8">
    <source>
        <dbReference type="Proteomes" id="UP000812966"/>
    </source>
</evidence>
<dbReference type="PANTHER" id="PTHR31274:SF1">
    <property type="entry name" value="AGL149CP"/>
    <property type="match status" value="1"/>
</dbReference>
<comment type="caution">
    <text evidence="7">The sequence shown here is derived from an EMBL/GenBank/DDBJ whole genome shotgun (WGS) entry which is preliminary data.</text>
</comment>
<protein>
    <recommendedName>
        <fullName evidence="9">Auxin efflux carrier</fullName>
    </recommendedName>
</protein>
<evidence type="ECO:0000256" key="4">
    <source>
        <dbReference type="ARBA" id="ARBA00023136"/>
    </source>
</evidence>
<evidence type="ECO:0000256" key="2">
    <source>
        <dbReference type="ARBA" id="ARBA00022692"/>
    </source>
</evidence>
<feature type="region of interest" description="Disordered" evidence="5">
    <location>
        <begin position="292"/>
        <end position="359"/>
    </location>
</feature>
<evidence type="ECO:0000256" key="6">
    <source>
        <dbReference type="SAM" id="Phobius"/>
    </source>
</evidence>
<feature type="transmembrane region" description="Helical" evidence="6">
    <location>
        <begin position="460"/>
        <end position="483"/>
    </location>
</feature>
<dbReference type="EMBL" id="JABELV010000075">
    <property type="protein sequence ID" value="KAG7532086.1"/>
    <property type="molecule type" value="Genomic_DNA"/>
</dbReference>
<dbReference type="GO" id="GO:0055085">
    <property type="term" value="P:transmembrane transport"/>
    <property type="evidence" value="ECO:0007669"/>
    <property type="project" value="InterPro"/>
</dbReference>
<feature type="transmembrane region" description="Helical" evidence="6">
    <location>
        <begin position="370"/>
        <end position="394"/>
    </location>
</feature>
<keyword evidence="8" id="KW-1185">Reference proteome</keyword>
<dbReference type="Proteomes" id="UP000812966">
    <property type="component" value="Unassembled WGS sequence"/>
</dbReference>
<feature type="compositionally biased region" description="Basic and acidic residues" evidence="5">
    <location>
        <begin position="311"/>
        <end position="329"/>
    </location>
</feature>
<feature type="region of interest" description="Disordered" evidence="5">
    <location>
        <begin position="203"/>
        <end position="233"/>
    </location>
</feature>
<feature type="compositionally biased region" description="Polar residues" evidence="5">
    <location>
        <begin position="292"/>
        <end position="301"/>
    </location>
</feature>
<feature type="transmembrane region" description="Helical" evidence="6">
    <location>
        <begin position="6"/>
        <end position="29"/>
    </location>
</feature>
<organism evidence="7 8">
    <name type="scientific">Filobasidium floriforme</name>
    <dbReference type="NCBI Taxonomy" id="5210"/>
    <lineage>
        <taxon>Eukaryota</taxon>
        <taxon>Fungi</taxon>
        <taxon>Dikarya</taxon>
        <taxon>Basidiomycota</taxon>
        <taxon>Agaricomycotina</taxon>
        <taxon>Tremellomycetes</taxon>
        <taxon>Filobasidiales</taxon>
        <taxon>Filobasidiaceae</taxon>
        <taxon>Filobasidium</taxon>
    </lineage>
</organism>
<feature type="compositionally biased region" description="Basic and acidic residues" evidence="5">
    <location>
        <begin position="338"/>
        <end position="349"/>
    </location>
</feature>
<keyword evidence="4 6" id="KW-0472">Membrane</keyword>
<sequence length="560" mass="61208">MGNVGNYIYSGFIPLVKTAMTILAGFTLTKKGLFPPAASRGASHLSMTIGLPCLLFASVVPAFNSDNIKFLGPLCLSAIVYQFSGLILGLIIRELFYVPADFRYGIIIASTFSNWGNLPTAVVQTIATQDPFDPKRDPTLGVAYVSVFMLIYSLSFFGLGTCKICAWDFRPRPEGEINVSRRVKWAERRAALAGIWRGMRETHHRPGWGGKSKRDVDSNQKAGMEPEQEYEPDMDIEKKGVDSDVEKGYLGTTMTTTTTGNAIEPTLSRYRSHQEIIAEAYHDGISLAPVRSTVSHTTGNGPRNRLGGEINQKDREKDVIEEEREKRQLDAVVYDNTPEPHRHPHKKEDEGDDDEQDSVTTPRIPLWRRILTGVIGILNPVSISLFFALPIALISPLKALFVVVDNWTGTRIPNGPDGKPPLAFVLDTAAFIGAICIPVGLMLLGASFARLKVPRSWGTLPIAAIMALMVSKMIIVPCIGVGMTQGLSQHTNLYPPDQKILKFVAMLLSGTPAAVNQLVITQIYSPDGSADTLSMFLIVQYVFMLVASAALAAVGLAFVN</sequence>
<dbReference type="Pfam" id="PF03547">
    <property type="entry name" value="Mem_trans"/>
    <property type="match status" value="2"/>
</dbReference>
<evidence type="ECO:0000313" key="7">
    <source>
        <dbReference type="EMBL" id="KAG7532086.1"/>
    </source>
</evidence>
<accession>A0A8K0NQE9</accession>
<keyword evidence="2 6" id="KW-0812">Transmembrane</keyword>
<feature type="transmembrane region" description="Helical" evidence="6">
    <location>
        <begin position="142"/>
        <end position="162"/>
    </location>
</feature>
<evidence type="ECO:0000256" key="3">
    <source>
        <dbReference type="ARBA" id="ARBA00022989"/>
    </source>
</evidence>
<feature type="transmembrane region" description="Helical" evidence="6">
    <location>
        <begin position="422"/>
        <end position="448"/>
    </location>
</feature>
<dbReference type="GO" id="GO:0016020">
    <property type="term" value="C:membrane"/>
    <property type="evidence" value="ECO:0007669"/>
    <property type="project" value="UniProtKB-SubCell"/>
</dbReference>
<dbReference type="InterPro" id="IPR004776">
    <property type="entry name" value="Mem_transp_PIN-like"/>
</dbReference>
<evidence type="ECO:0000256" key="1">
    <source>
        <dbReference type="ARBA" id="ARBA00004141"/>
    </source>
</evidence>
<dbReference type="OrthoDB" id="435607at2759"/>